<protein>
    <recommendedName>
        <fullName evidence="11">ABC transporter domain-containing protein</fullName>
    </recommendedName>
</protein>
<evidence type="ECO:0000256" key="7">
    <source>
        <dbReference type="SAM" id="Phobius"/>
    </source>
</evidence>
<evidence type="ECO:0000259" key="8">
    <source>
        <dbReference type="PROSITE" id="PS50850"/>
    </source>
</evidence>
<dbReference type="InterPro" id="IPR011701">
    <property type="entry name" value="MFS"/>
</dbReference>
<keyword evidence="7" id="KW-1133">Transmembrane helix</keyword>
<dbReference type="Gene3D" id="3.40.50.300">
    <property type="entry name" value="P-loop containing nucleotide triphosphate hydrolases"/>
    <property type="match status" value="1"/>
</dbReference>
<feature type="transmembrane region" description="Helical" evidence="7">
    <location>
        <begin position="239"/>
        <end position="258"/>
    </location>
</feature>
<feature type="transmembrane region" description="Helical" evidence="7">
    <location>
        <begin position="302"/>
        <end position="324"/>
    </location>
</feature>
<dbReference type="PANTHER" id="PTHR43820">
    <property type="entry name" value="HIGH-AFFINITY BRANCHED-CHAIN AMINO ACID TRANSPORT ATP-BINDING PROTEIN LIVF"/>
    <property type="match status" value="1"/>
</dbReference>
<evidence type="ECO:0000259" key="9">
    <source>
        <dbReference type="PROSITE" id="PS50893"/>
    </source>
</evidence>
<keyword evidence="7" id="KW-0472">Membrane</keyword>
<evidence type="ECO:0000256" key="1">
    <source>
        <dbReference type="ARBA" id="ARBA00005417"/>
    </source>
</evidence>
<dbReference type="InterPro" id="IPR036259">
    <property type="entry name" value="MFS_trans_sf"/>
</dbReference>
<dbReference type="EMBL" id="UINC01001953">
    <property type="protein sequence ID" value="SUZ91168.1"/>
    <property type="molecule type" value="Genomic_DNA"/>
</dbReference>
<dbReference type="PROSITE" id="PS50893">
    <property type="entry name" value="ABC_TRANSPORTER_2"/>
    <property type="match status" value="1"/>
</dbReference>
<keyword evidence="2" id="KW-0813">Transport</keyword>
<dbReference type="SMART" id="SM00382">
    <property type="entry name" value="AAA"/>
    <property type="match status" value="1"/>
</dbReference>
<dbReference type="GO" id="GO:0015807">
    <property type="term" value="P:L-amino acid transport"/>
    <property type="evidence" value="ECO:0007669"/>
    <property type="project" value="TreeGrafter"/>
</dbReference>
<dbReference type="InterPro" id="IPR003593">
    <property type="entry name" value="AAA+_ATPase"/>
</dbReference>
<dbReference type="InterPro" id="IPR003439">
    <property type="entry name" value="ABC_transporter-like_ATP-bd"/>
</dbReference>
<evidence type="ECO:0000256" key="2">
    <source>
        <dbReference type="ARBA" id="ARBA00022448"/>
    </source>
</evidence>
<feature type="region of interest" description="Disordered" evidence="6">
    <location>
        <begin position="1"/>
        <end position="23"/>
    </location>
</feature>
<feature type="compositionally biased region" description="Acidic residues" evidence="6">
    <location>
        <begin position="1"/>
        <end position="11"/>
    </location>
</feature>
<feature type="transmembrane region" description="Helical" evidence="7">
    <location>
        <begin position="209"/>
        <end position="227"/>
    </location>
</feature>
<evidence type="ECO:0000256" key="5">
    <source>
        <dbReference type="ARBA" id="ARBA00022970"/>
    </source>
</evidence>
<feature type="domain" description="Major facilitator superfamily (MFS) profile" evidence="8">
    <location>
        <begin position="78"/>
        <end position="485"/>
    </location>
</feature>
<dbReference type="GO" id="GO:0005524">
    <property type="term" value="F:ATP binding"/>
    <property type="evidence" value="ECO:0007669"/>
    <property type="project" value="UniProtKB-KW"/>
</dbReference>
<dbReference type="PROSITE" id="PS00211">
    <property type="entry name" value="ABC_TRANSPORTER_1"/>
    <property type="match status" value="1"/>
</dbReference>
<keyword evidence="5" id="KW-0029">Amino-acid transport</keyword>
<dbReference type="InterPro" id="IPR027417">
    <property type="entry name" value="P-loop_NTPase"/>
</dbReference>
<comment type="similarity">
    <text evidence="1">Belongs to the ABC transporter superfamily.</text>
</comment>
<dbReference type="Gene3D" id="1.20.1250.20">
    <property type="entry name" value="MFS general substrate transporter like domains"/>
    <property type="match status" value="1"/>
</dbReference>
<feature type="transmembrane region" description="Helical" evidence="7">
    <location>
        <begin position="395"/>
        <end position="421"/>
    </location>
</feature>
<feature type="transmembrane region" description="Helical" evidence="7">
    <location>
        <begin position="109"/>
        <end position="132"/>
    </location>
</feature>
<dbReference type="InterPro" id="IPR052156">
    <property type="entry name" value="BCAA_Transport_ATP-bd_LivF"/>
</dbReference>
<feature type="transmembrane region" description="Helical" evidence="7">
    <location>
        <begin position="433"/>
        <end position="453"/>
    </location>
</feature>
<dbReference type="Pfam" id="PF07690">
    <property type="entry name" value="MFS_1"/>
    <property type="match status" value="1"/>
</dbReference>
<feature type="transmembrane region" description="Helical" evidence="7">
    <location>
        <begin position="459"/>
        <end position="478"/>
    </location>
</feature>
<dbReference type="InterPro" id="IPR020846">
    <property type="entry name" value="MFS_dom"/>
</dbReference>
<keyword evidence="7" id="KW-0812">Transmembrane</keyword>
<organism evidence="10">
    <name type="scientific">marine metagenome</name>
    <dbReference type="NCBI Taxonomy" id="408172"/>
    <lineage>
        <taxon>unclassified sequences</taxon>
        <taxon>metagenomes</taxon>
        <taxon>ecological metagenomes</taxon>
    </lineage>
</organism>
<keyword evidence="4" id="KW-0067">ATP-binding</keyword>
<dbReference type="GO" id="GO:0015658">
    <property type="term" value="F:branched-chain amino acid transmembrane transporter activity"/>
    <property type="evidence" value="ECO:0007669"/>
    <property type="project" value="TreeGrafter"/>
</dbReference>
<keyword evidence="3" id="KW-0547">Nucleotide-binding</keyword>
<evidence type="ECO:0000256" key="3">
    <source>
        <dbReference type="ARBA" id="ARBA00022741"/>
    </source>
</evidence>
<dbReference type="PROSITE" id="PS50850">
    <property type="entry name" value="MFS"/>
    <property type="match status" value="1"/>
</dbReference>
<dbReference type="InterPro" id="IPR017871">
    <property type="entry name" value="ABC_transporter-like_CS"/>
</dbReference>
<gene>
    <name evidence="10" type="ORF">METZ01_LOCUS44022</name>
</gene>
<dbReference type="SUPFAM" id="SSF103473">
    <property type="entry name" value="MFS general substrate transporter"/>
    <property type="match status" value="1"/>
</dbReference>
<evidence type="ECO:0008006" key="11">
    <source>
        <dbReference type="Google" id="ProtNLM"/>
    </source>
</evidence>
<name>A0A381RJN4_9ZZZZ</name>
<feature type="transmembrane region" description="Helical" evidence="7">
    <location>
        <begin position="369"/>
        <end position="389"/>
    </location>
</feature>
<feature type="domain" description="ABC transporter" evidence="9">
    <location>
        <begin position="514"/>
        <end position="747"/>
    </location>
</feature>
<feature type="transmembrane region" description="Helical" evidence="7">
    <location>
        <begin position="69"/>
        <end position="88"/>
    </location>
</feature>
<accession>A0A381RJN4</accession>
<evidence type="ECO:0000256" key="4">
    <source>
        <dbReference type="ARBA" id="ARBA00022840"/>
    </source>
</evidence>
<evidence type="ECO:0000256" key="6">
    <source>
        <dbReference type="SAM" id="MobiDB-lite"/>
    </source>
</evidence>
<dbReference type="GO" id="GO:0016887">
    <property type="term" value="F:ATP hydrolysis activity"/>
    <property type="evidence" value="ECO:0007669"/>
    <property type="project" value="InterPro"/>
</dbReference>
<dbReference type="Pfam" id="PF00005">
    <property type="entry name" value="ABC_tran"/>
    <property type="match status" value="1"/>
</dbReference>
<sequence length="751" mass="81030">MDDDLSDDLNDDPVGNRDDDGRTASAASLATTVLAEEAARHAEGQADQVLFPDDLLPGVKSEGISLRKGLAMGGGAATFVVLMVLNSLDELQTAAISVLAPDIRDTFGVSDGTITFIASASGAFVVLGAIPMGWAADRMRRIPIIGWSSIVFAAMVALSGMAVNAFAFFWARFGVGIAKANTIPVHSSTIADTYPIGIRGRIGALDKGVGRLFAVLSPILVGGIAALANGPGEIDGWRWAYYLLGIPVAVAALAAFFLREPQRGRWEKEDVLKESFTEDDPLPVSMDAAFSRLMQIRTMKTVVVGFSALGFGLFTAPVLENLWLEDEFGLESFERGAWATTAGVFTVLALIYVGPKFDRLWRENPTRTLHLVGALIGLSAIFKPIQWAMPTVPLFIALSIPTQVMLSTAFAMVGPLIQAIVPYRLRGTGTALITLYIFFIGGTGGGLISFMFADGWGPRVTTLVLTVPSSIIGGWIMFRGARHVRHDLSLNVQELLDEQAEQRRASDPSDVPVLQVNNVDFSYGPVQVLFDVGFEVRRGETLALLGTNGAGKSTILRVVSGLGMPRRGVVRLNGRTVTYTSPQLRSRLGIQQLPGGNGVFPDMTVRQNLVMGGYIHRGDREDVERRIVEVLDLFPDLADRQGQRAGSMSGGQQQMLALARVLLHDPEILLIDELSLGLAPTVVQDLLALVERLQERGQTIILVEQSLNVALSVADRAIFLEKGQIRFEGPARELLERDDLARAVFLGREGG</sequence>
<dbReference type="CDD" id="cd03224">
    <property type="entry name" value="ABC_TM1139_LivF_branched"/>
    <property type="match status" value="1"/>
</dbReference>
<reference evidence="10" key="1">
    <citation type="submission" date="2018-05" db="EMBL/GenBank/DDBJ databases">
        <authorList>
            <person name="Lanie J.A."/>
            <person name="Ng W.-L."/>
            <person name="Kazmierczak K.M."/>
            <person name="Andrzejewski T.M."/>
            <person name="Davidsen T.M."/>
            <person name="Wayne K.J."/>
            <person name="Tettelin H."/>
            <person name="Glass J.I."/>
            <person name="Rusch D."/>
            <person name="Podicherti R."/>
            <person name="Tsui H.-C.T."/>
            <person name="Winkler M.E."/>
        </authorList>
    </citation>
    <scope>NUCLEOTIDE SEQUENCE</scope>
</reference>
<feature type="transmembrane region" description="Helical" evidence="7">
    <location>
        <begin position="336"/>
        <end position="357"/>
    </location>
</feature>
<proteinExistence type="inferred from homology"/>
<dbReference type="CDD" id="cd06174">
    <property type="entry name" value="MFS"/>
    <property type="match status" value="1"/>
</dbReference>
<dbReference type="SUPFAM" id="SSF52540">
    <property type="entry name" value="P-loop containing nucleoside triphosphate hydrolases"/>
    <property type="match status" value="1"/>
</dbReference>
<evidence type="ECO:0000313" key="10">
    <source>
        <dbReference type="EMBL" id="SUZ91168.1"/>
    </source>
</evidence>
<dbReference type="PANTHER" id="PTHR43820:SF4">
    <property type="entry name" value="HIGH-AFFINITY BRANCHED-CHAIN AMINO ACID TRANSPORT ATP-BINDING PROTEIN LIVF"/>
    <property type="match status" value="1"/>
</dbReference>
<dbReference type="AlphaFoldDB" id="A0A381RJN4"/>
<feature type="transmembrane region" description="Helical" evidence="7">
    <location>
        <begin position="144"/>
        <end position="171"/>
    </location>
</feature>